<feature type="region of interest" description="Disordered" evidence="1">
    <location>
        <begin position="218"/>
        <end position="304"/>
    </location>
</feature>
<dbReference type="EMBL" id="JBBWUH010000003">
    <property type="protein sequence ID" value="KAK8174157.1"/>
    <property type="molecule type" value="Genomic_DNA"/>
</dbReference>
<dbReference type="PANTHER" id="PTHR13360:SF1">
    <property type="entry name" value="ACTIVATING SIGNAL COINTEGRATOR 1 COMPLEX SUBUNIT 1"/>
    <property type="match status" value="1"/>
</dbReference>
<feature type="region of interest" description="Disordered" evidence="1">
    <location>
        <begin position="97"/>
        <end position="116"/>
    </location>
</feature>
<dbReference type="Gene3D" id="3.90.1140.10">
    <property type="entry name" value="Cyclic phosphodiesterase"/>
    <property type="match status" value="1"/>
</dbReference>
<evidence type="ECO:0000256" key="1">
    <source>
        <dbReference type="SAM" id="MobiDB-lite"/>
    </source>
</evidence>
<evidence type="ECO:0000259" key="2">
    <source>
        <dbReference type="Pfam" id="PF10469"/>
    </source>
</evidence>
<evidence type="ECO:0000313" key="4">
    <source>
        <dbReference type="Proteomes" id="UP001456524"/>
    </source>
</evidence>
<dbReference type="PANTHER" id="PTHR13360">
    <property type="entry name" value="ACTIVATING SIGNAL COINTEGRATOR 1 COMPLEX SUBUNIT 1"/>
    <property type="match status" value="1"/>
</dbReference>
<feature type="domain" description="A-kinase anchor protein 7-like phosphoesterase" evidence="2">
    <location>
        <begin position="306"/>
        <end position="488"/>
    </location>
</feature>
<gene>
    <name evidence="3" type="ORF">IWX90DRAFT_428929</name>
</gene>
<evidence type="ECO:0000313" key="3">
    <source>
        <dbReference type="EMBL" id="KAK8174157.1"/>
    </source>
</evidence>
<feature type="compositionally biased region" description="Basic and acidic residues" evidence="1">
    <location>
        <begin position="218"/>
        <end position="252"/>
    </location>
</feature>
<feature type="region of interest" description="Disordered" evidence="1">
    <location>
        <begin position="165"/>
        <end position="188"/>
    </location>
</feature>
<feature type="compositionally biased region" description="Low complexity" evidence="1">
    <location>
        <begin position="165"/>
        <end position="177"/>
    </location>
</feature>
<dbReference type="InterPro" id="IPR009210">
    <property type="entry name" value="ASCC1"/>
</dbReference>
<dbReference type="Proteomes" id="UP001456524">
    <property type="component" value="Unassembled WGS sequence"/>
</dbReference>
<protein>
    <submittedName>
        <fullName evidence="3">AKAP7 2'5' RNA ligase-like domain-containing protein</fullName>
    </submittedName>
</protein>
<name>A0ABR1Y1A0_9PEZI</name>
<organism evidence="3 4">
    <name type="scientific">Phyllosticta citrichinensis</name>
    <dbReference type="NCBI Taxonomy" id="1130410"/>
    <lineage>
        <taxon>Eukaryota</taxon>
        <taxon>Fungi</taxon>
        <taxon>Dikarya</taxon>
        <taxon>Ascomycota</taxon>
        <taxon>Pezizomycotina</taxon>
        <taxon>Dothideomycetes</taxon>
        <taxon>Dothideomycetes incertae sedis</taxon>
        <taxon>Botryosphaeriales</taxon>
        <taxon>Phyllostictaceae</taxon>
        <taxon>Phyllosticta</taxon>
    </lineage>
</organism>
<dbReference type="InterPro" id="IPR019510">
    <property type="entry name" value="AKAP7-like_phosphoesterase"/>
</dbReference>
<accession>A0ABR1Y1A0</accession>
<comment type="caution">
    <text evidence="3">The sequence shown here is derived from an EMBL/GenBank/DDBJ whole genome shotgun (WGS) entry which is preliminary data.</text>
</comment>
<dbReference type="Pfam" id="PF10469">
    <property type="entry name" value="AKAP7_NLS"/>
    <property type="match status" value="1"/>
</dbReference>
<dbReference type="PROSITE" id="PS51257">
    <property type="entry name" value="PROKAR_LIPOPROTEIN"/>
    <property type="match status" value="1"/>
</dbReference>
<sequence length="508" mass="53753">MPRFAAATSCGAASSCSCCRHTPQLYITLALRPSLFQRRHRLDNCNQRLVGEQKQKHNAPPCLWRFRQLNHDCPLNIAALTHTRPILSSWLPNMPRRSATRSDHNGGGQSTLSTIAVSGNSDSDALALAHSTATISSSSAQTDAADAAASAQSTEIAKETLPVASAGGAASAPAGSVKGTGKGKEKRPPLTHFLCIPLVTDASRRQLEASMARFRREVLGEEERGGERRGAHDRTKATTTHAEHATQNKIEGDAAATDGLAAEKSTGGDTLRSNGEHPAQTQGNGDNTTHSTAATAKAPFSPSAVRPVGTLHLTLGVMSLRDASSIARAHELLRSLNLSSLLRASTSQSQPQPQLAYPPSEPVNTPHGPPLTLSLRGLHPMQSPSRTSTLYAAPHDPTARLHAFASAVRDAFAPRLVPDDRPLRLHATVVNTIYAKERRGAGGGNAAGKKKSRGSGKFDARELMERFDGFVWAEGVSVEGVAVCEMGARELGEGRGVGYREVAGVGFD</sequence>
<proteinExistence type="predicted"/>
<feature type="region of interest" description="Disordered" evidence="1">
    <location>
        <begin position="344"/>
        <end position="389"/>
    </location>
</feature>
<feature type="compositionally biased region" description="Polar residues" evidence="1">
    <location>
        <begin position="267"/>
        <end position="294"/>
    </location>
</feature>
<keyword evidence="4" id="KW-1185">Reference proteome</keyword>
<reference evidence="3 4" key="1">
    <citation type="journal article" date="2022" name="G3 (Bethesda)">
        <title>Enemy or ally: a genomic approach to elucidate the lifestyle of Phyllosticta citrichinaensis.</title>
        <authorList>
            <person name="Buijs V.A."/>
            <person name="Groenewald J.Z."/>
            <person name="Haridas S."/>
            <person name="LaButti K.M."/>
            <person name="Lipzen A."/>
            <person name="Martin F.M."/>
            <person name="Barry K."/>
            <person name="Grigoriev I.V."/>
            <person name="Crous P.W."/>
            <person name="Seidl M.F."/>
        </authorList>
    </citation>
    <scope>NUCLEOTIDE SEQUENCE [LARGE SCALE GENOMIC DNA]</scope>
    <source>
        <strain evidence="3 4">CBS 129764</strain>
    </source>
</reference>